<feature type="region of interest" description="Disordered" evidence="1">
    <location>
        <begin position="1"/>
        <end position="21"/>
    </location>
</feature>
<feature type="transmembrane region" description="Helical" evidence="2">
    <location>
        <begin position="76"/>
        <end position="94"/>
    </location>
</feature>
<evidence type="ECO:0000313" key="3">
    <source>
        <dbReference type="EMBL" id="KAI8043777.1"/>
    </source>
</evidence>
<organism evidence="3 4">
    <name type="scientific">Drosophila gunungcola</name>
    <name type="common">fruit fly</name>
    <dbReference type="NCBI Taxonomy" id="103775"/>
    <lineage>
        <taxon>Eukaryota</taxon>
        <taxon>Metazoa</taxon>
        <taxon>Ecdysozoa</taxon>
        <taxon>Arthropoda</taxon>
        <taxon>Hexapoda</taxon>
        <taxon>Insecta</taxon>
        <taxon>Pterygota</taxon>
        <taxon>Neoptera</taxon>
        <taxon>Endopterygota</taxon>
        <taxon>Diptera</taxon>
        <taxon>Brachycera</taxon>
        <taxon>Muscomorpha</taxon>
        <taxon>Ephydroidea</taxon>
        <taxon>Drosophilidae</taxon>
        <taxon>Drosophila</taxon>
        <taxon>Sophophora</taxon>
    </lineage>
</organism>
<dbReference type="EMBL" id="JAMKOV010000002">
    <property type="protein sequence ID" value="KAI8043777.1"/>
    <property type="molecule type" value="Genomic_DNA"/>
</dbReference>
<feature type="transmembrane region" description="Helical" evidence="2">
    <location>
        <begin position="101"/>
        <end position="121"/>
    </location>
</feature>
<keyword evidence="2" id="KW-1133">Transmembrane helix</keyword>
<evidence type="ECO:0000256" key="1">
    <source>
        <dbReference type="SAM" id="MobiDB-lite"/>
    </source>
</evidence>
<feature type="transmembrane region" description="Helical" evidence="2">
    <location>
        <begin position="127"/>
        <end position="147"/>
    </location>
</feature>
<feature type="transmembrane region" description="Helical" evidence="2">
    <location>
        <begin position="189"/>
        <end position="208"/>
    </location>
</feature>
<protein>
    <submittedName>
        <fullName evidence="3">Uncharacterized protein</fullName>
    </submittedName>
</protein>
<keyword evidence="2" id="KW-0812">Transmembrane</keyword>
<name>A0A9Q0BT93_9MUSC</name>
<accession>A0A9Q0BT93</accession>
<comment type="caution">
    <text evidence="3">The sequence shown here is derived from an EMBL/GenBank/DDBJ whole genome shotgun (WGS) entry which is preliminary data.</text>
</comment>
<keyword evidence="4" id="KW-1185">Reference proteome</keyword>
<dbReference type="AlphaFoldDB" id="A0A9Q0BT93"/>
<dbReference type="OrthoDB" id="7869926at2759"/>
<feature type="transmembrane region" description="Helical" evidence="2">
    <location>
        <begin position="229"/>
        <end position="250"/>
    </location>
</feature>
<dbReference type="Proteomes" id="UP001059596">
    <property type="component" value="Unassembled WGS sequence"/>
</dbReference>
<keyword evidence="2" id="KW-0472">Membrane</keyword>
<reference evidence="3" key="1">
    <citation type="journal article" date="2023" name="Genome Biol. Evol.">
        <title>Long-read-based Genome Assembly of Drosophila gunungcola Reveals Fewer Chemosensory Genes in Flower-breeding Species.</title>
        <authorList>
            <person name="Negi A."/>
            <person name="Liao B.Y."/>
            <person name="Yeh S.D."/>
        </authorList>
    </citation>
    <scope>NUCLEOTIDE SEQUENCE</scope>
    <source>
        <strain evidence="3">Sukarami</strain>
    </source>
</reference>
<feature type="transmembrane region" description="Helical" evidence="2">
    <location>
        <begin position="159"/>
        <end position="183"/>
    </location>
</feature>
<proteinExistence type="predicted"/>
<evidence type="ECO:0000256" key="2">
    <source>
        <dbReference type="SAM" id="Phobius"/>
    </source>
</evidence>
<gene>
    <name evidence="3" type="ORF">M5D96_005115</name>
</gene>
<feature type="transmembrane region" description="Helical" evidence="2">
    <location>
        <begin position="43"/>
        <end position="64"/>
    </location>
</feature>
<sequence length="253" mass="28433">MNNQNARWAPYGLQGGRGDGQPADEPEIIVINERDLRAFIFRVYLSSAILCALSGIPWIILSALHVNVYEDIPVPPFVWLLLSFIILTILSCIRQTPPITLLCWGMVLASVFFITLYGAYYMHLVNAWVLLVSLVAAGALLALLHLYGAKSPEMLLPNLLCTCCVFLLASITMIVLMILFLVIHDLRYMLAFACVFVVLIIFMAPFQARYICGRLRQVPFGETASSANGIYLHFVFLLACMLVFALYYHYVNK</sequence>
<evidence type="ECO:0000313" key="4">
    <source>
        <dbReference type="Proteomes" id="UP001059596"/>
    </source>
</evidence>